<keyword evidence="1" id="KW-1133">Transmembrane helix</keyword>
<gene>
    <name evidence="2" type="ORF">PS710_00205</name>
</gene>
<feature type="transmembrane region" description="Helical" evidence="1">
    <location>
        <begin position="47"/>
        <end position="70"/>
    </location>
</feature>
<feature type="transmembrane region" description="Helical" evidence="1">
    <location>
        <begin position="20"/>
        <end position="38"/>
    </location>
</feature>
<accession>A0A5E6ZUK4</accession>
<dbReference type="EMBL" id="CABVHW010000001">
    <property type="protein sequence ID" value="VVN67603.1"/>
    <property type="molecule type" value="Genomic_DNA"/>
</dbReference>
<dbReference type="RefSeq" id="WP_150762762.1">
    <property type="nucleotide sequence ID" value="NZ_CABVHW010000001.1"/>
</dbReference>
<evidence type="ECO:0000313" key="3">
    <source>
        <dbReference type="Proteomes" id="UP000381093"/>
    </source>
</evidence>
<protein>
    <submittedName>
        <fullName evidence="2">Uncharacterized protein</fullName>
    </submittedName>
</protein>
<sequence length="378" mass="41908">MNTAPKFDPYPPVREPNYPRWFLIGAVPVLGSSQLILMRNDSSWDDLFVFVGFIGVAVLWLLAFLLRVLVYCLNCNSANYYTKKTQQLQQDWWAHHRQKVALIDAVLVGGACSNPEQRQHLFSPDHQHPTRGSTPEGATIRLLQVFGDEVAERERQLANLLVLQWQAQQPEPLVMQPLACYWQGSLATWQAFVEQMTKCFADVRLPEEPEPWQGIRSLDSIIDRLQGAPAEARILCAGCQSSPPGPESLLPAGEAALLWLLGPEGGVRFSRGEWFDADTEHLVTVAERALQQGQLTAPPQCCVSFSQPGVPGLSAHGWNTSQYRQDANFGALGSLEAMVVQTLAAAYADQHQVPCAWLANDPHHTLALGIVEPDDSIR</sequence>
<name>A0A5E6ZUK4_PSEFL</name>
<reference evidence="2 3" key="1">
    <citation type="submission" date="2019-09" db="EMBL/GenBank/DDBJ databases">
        <authorList>
            <person name="Chandra G."/>
            <person name="Truman W A."/>
        </authorList>
    </citation>
    <scope>NUCLEOTIDE SEQUENCE [LARGE SCALE GENOMIC DNA]</scope>
    <source>
        <strain evidence="2">PS710</strain>
    </source>
</reference>
<organism evidence="2 3">
    <name type="scientific">Pseudomonas fluorescens</name>
    <dbReference type="NCBI Taxonomy" id="294"/>
    <lineage>
        <taxon>Bacteria</taxon>
        <taxon>Pseudomonadati</taxon>
        <taxon>Pseudomonadota</taxon>
        <taxon>Gammaproteobacteria</taxon>
        <taxon>Pseudomonadales</taxon>
        <taxon>Pseudomonadaceae</taxon>
        <taxon>Pseudomonas</taxon>
    </lineage>
</organism>
<proteinExistence type="predicted"/>
<keyword evidence="1" id="KW-0472">Membrane</keyword>
<dbReference type="Proteomes" id="UP000381093">
    <property type="component" value="Unassembled WGS sequence"/>
</dbReference>
<evidence type="ECO:0000313" key="2">
    <source>
        <dbReference type="EMBL" id="VVN67603.1"/>
    </source>
</evidence>
<keyword evidence="1" id="KW-0812">Transmembrane</keyword>
<dbReference type="AlphaFoldDB" id="A0A5E6ZUK4"/>
<evidence type="ECO:0000256" key="1">
    <source>
        <dbReference type="SAM" id="Phobius"/>
    </source>
</evidence>